<dbReference type="InterPro" id="IPR015590">
    <property type="entry name" value="Aldehyde_DH_dom"/>
</dbReference>
<organism evidence="6 7">
    <name type="scientific">Alcaligenes xylosoxydans xylosoxydans</name>
    <name type="common">Achromobacter xylosoxidans</name>
    <dbReference type="NCBI Taxonomy" id="85698"/>
    <lineage>
        <taxon>Bacteria</taxon>
        <taxon>Pseudomonadati</taxon>
        <taxon>Pseudomonadota</taxon>
        <taxon>Betaproteobacteria</taxon>
        <taxon>Burkholderiales</taxon>
        <taxon>Alcaligenaceae</taxon>
        <taxon>Achromobacter</taxon>
    </lineage>
</organism>
<evidence type="ECO:0000313" key="7">
    <source>
        <dbReference type="Proteomes" id="UP000060602"/>
    </source>
</evidence>
<dbReference type="EMBL" id="CP014060">
    <property type="protein sequence ID" value="AMG38713.1"/>
    <property type="molecule type" value="Genomic_DNA"/>
</dbReference>
<evidence type="ECO:0000256" key="2">
    <source>
        <dbReference type="ARBA" id="ARBA00023002"/>
    </source>
</evidence>
<evidence type="ECO:0000256" key="3">
    <source>
        <dbReference type="PROSITE-ProRule" id="PRU10007"/>
    </source>
</evidence>
<evidence type="ECO:0000313" key="6">
    <source>
        <dbReference type="EMBL" id="AMG38713.1"/>
    </source>
</evidence>
<dbReference type="InterPro" id="IPR016162">
    <property type="entry name" value="Ald_DH_N"/>
</dbReference>
<sequence>MITPDQGPDLSAQVPHALPTRRDLYYGGAWHPPRGGNYQRSHSPGTQADLGRYAVADADDVNAAVAAARQAFPAWRDTPPLARAALLRQAAAIIREHGLELALIDAVDCGNPVKQMQDDAVFAAAQLEYFAGLVMELKGETIPTMNGSLDYTLREPLGVVARIIPFNHPFMFAAGKIAAPLAAGNTVIVKPPEQAPLSTLRLFELIAGLFPPGVLNCLGGDRETGAALSAHPDVAAVALIGSVNAGKAVMRTAADDLKKVLLELGGKNAMIVYPDADLDKMPLGAVRGMNFTWCGQSCGSTSRLFLHESIHDDVLARIVELTAQLHTPGLPTDMRTTMGALVSSQQMDKTLSYVESAVAEGARVAHGGKRSGDRALAAGYFVEPTILANVTPSMCVAREEIFGPVLSVLKWSNEEDLYAAVNGVEYGLTASIWTTDLRTAHRAAARVQAGYVWINGSSAHFIGAPFGGYKQSGVGREECKDELLEFTQTKNVNVTLD</sequence>
<dbReference type="PANTHER" id="PTHR11699">
    <property type="entry name" value="ALDEHYDE DEHYDROGENASE-RELATED"/>
    <property type="match status" value="1"/>
</dbReference>
<keyword evidence="2 4" id="KW-0560">Oxidoreductase</keyword>
<feature type="domain" description="Aldehyde dehydrogenase" evidence="5">
    <location>
        <begin position="37"/>
        <end position="492"/>
    </location>
</feature>
<reference evidence="7" key="1">
    <citation type="submission" date="2015-12" db="EMBL/GenBank/DDBJ databases">
        <title>FDA dAtabase for Regulatory Grade micrObial Sequences (FDA-ARGOS): Supporting development and validation of Infectious Disease Dx tests.</title>
        <authorList>
            <person name="Case J."/>
            <person name="Tallon L."/>
            <person name="Sadzewicz L."/>
            <person name="Sengamalay N."/>
            <person name="Ott S."/>
            <person name="Godinez A."/>
            <person name="Nagaraj S."/>
            <person name="Nadendla S."/>
            <person name="Sichtig H."/>
        </authorList>
    </citation>
    <scope>NUCLEOTIDE SEQUENCE [LARGE SCALE GENOMIC DNA]</scope>
    <source>
        <strain evidence="7">FDAARGOS_147</strain>
    </source>
</reference>
<dbReference type="SUPFAM" id="SSF53720">
    <property type="entry name" value="ALDH-like"/>
    <property type="match status" value="1"/>
</dbReference>
<evidence type="ECO:0000256" key="4">
    <source>
        <dbReference type="RuleBase" id="RU003345"/>
    </source>
</evidence>
<accession>A0A0X8P2I9</accession>
<dbReference type="Gene3D" id="3.40.605.10">
    <property type="entry name" value="Aldehyde Dehydrogenase, Chain A, domain 1"/>
    <property type="match status" value="1"/>
</dbReference>
<dbReference type="Pfam" id="PF00171">
    <property type="entry name" value="Aldedh"/>
    <property type="match status" value="1"/>
</dbReference>
<dbReference type="FunFam" id="3.40.605.10:FF:000007">
    <property type="entry name" value="NAD/NADP-dependent betaine aldehyde dehydrogenase"/>
    <property type="match status" value="1"/>
</dbReference>
<evidence type="ECO:0000259" key="5">
    <source>
        <dbReference type="Pfam" id="PF00171"/>
    </source>
</evidence>
<evidence type="ECO:0000256" key="1">
    <source>
        <dbReference type="ARBA" id="ARBA00009986"/>
    </source>
</evidence>
<comment type="similarity">
    <text evidence="1 4">Belongs to the aldehyde dehydrogenase family.</text>
</comment>
<dbReference type="InterPro" id="IPR016163">
    <property type="entry name" value="Ald_DH_C"/>
</dbReference>
<dbReference type="PROSITE" id="PS00687">
    <property type="entry name" value="ALDEHYDE_DEHYDR_GLU"/>
    <property type="match status" value="1"/>
</dbReference>
<dbReference type="Gene3D" id="3.40.309.10">
    <property type="entry name" value="Aldehyde Dehydrogenase, Chain A, domain 2"/>
    <property type="match status" value="1"/>
</dbReference>
<name>A0A0X8P2I9_ALCXX</name>
<feature type="active site" evidence="3">
    <location>
        <position position="263"/>
    </location>
</feature>
<dbReference type="Proteomes" id="UP000060602">
    <property type="component" value="Chromosome"/>
</dbReference>
<dbReference type="AlphaFoldDB" id="A0A0X8P2I9"/>
<dbReference type="InterPro" id="IPR029510">
    <property type="entry name" value="Ald_DH_CS_GLU"/>
</dbReference>
<proteinExistence type="inferred from homology"/>
<dbReference type="InterPro" id="IPR016161">
    <property type="entry name" value="Ald_DH/histidinol_DH"/>
</dbReference>
<gene>
    <name evidence="6" type="ORF">AL504_23390</name>
</gene>
<protein>
    <submittedName>
        <fullName evidence="6">Aldehyde dehydrogenase</fullName>
    </submittedName>
</protein>
<dbReference type="RefSeq" id="WP_061073342.1">
    <property type="nucleotide sequence ID" value="NZ_CP014060.2"/>
</dbReference>
<dbReference type="GO" id="GO:0016620">
    <property type="term" value="F:oxidoreductase activity, acting on the aldehyde or oxo group of donors, NAD or NADP as acceptor"/>
    <property type="evidence" value="ECO:0007669"/>
    <property type="project" value="InterPro"/>
</dbReference>